<sequence>MLSVHGLISGRPSMSAVPTEPNAKAFAMCRGQWACLLAVAVQPPIAIDQAVDSYWMHSWLMVQLRRRDVELQGLAARNGHLSRTQRLTASGLTWCAEPCPSVCSGTGGERGCRGSRERYYLSTRGVRHATRHTTGAHK</sequence>
<reference evidence="1" key="1">
    <citation type="journal article" date="2022" name="bioRxiv">
        <title>Sequencing and chromosome-scale assembly of the giantPleurodeles waltlgenome.</title>
        <authorList>
            <person name="Brown T."/>
            <person name="Elewa A."/>
            <person name="Iarovenko S."/>
            <person name="Subramanian E."/>
            <person name="Araus A.J."/>
            <person name="Petzold A."/>
            <person name="Susuki M."/>
            <person name="Suzuki K.-i.T."/>
            <person name="Hayashi T."/>
            <person name="Toyoda A."/>
            <person name="Oliveira C."/>
            <person name="Osipova E."/>
            <person name="Leigh N.D."/>
            <person name="Simon A."/>
            <person name="Yun M.H."/>
        </authorList>
    </citation>
    <scope>NUCLEOTIDE SEQUENCE</scope>
    <source>
        <strain evidence="1">20211129_DDA</strain>
        <tissue evidence="1">Liver</tissue>
    </source>
</reference>
<organism evidence="1 2">
    <name type="scientific">Pleurodeles waltl</name>
    <name type="common">Iberian ribbed newt</name>
    <dbReference type="NCBI Taxonomy" id="8319"/>
    <lineage>
        <taxon>Eukaryota</taxon>
        <taxon>Metazoa</taxon>
        <taxon>Chordata</taxon>
        <taxon>Craniata</taxon>
        <taxon>Vertebrata</taxon>
        <taxon>Euteleostomi</taxon>
        <taxon>Amphibia</taxon>
        <taxon>Batrachia</taxon>
        <taxon>Caudata</taxon>
        <taxon>Salamandroidea</taxon>
        <taxon>Salamandridae</taxon>
        <taxon>Pleurodelinae</taxon>
        <taxon>Pleurodeles</taxon>
    </lineage>
</organism>
<evidence type="ECO:0000313" key="2">
    <source>
        <dbReference type="Proteomes" id="UP001066276"/>
    </source>
</evidence>
<gene>
    <name evidence="1" type="ORF">NDU88_004837</name>
</gene>
<dbReference type="Proteomes" id="UP001066276">
    <property type="component" value="Chromosome 12"/>
</dbReference>
<dbReference type="AlphaFoldDB" id="A0AAV7KZ32"/>
<evidence type="ECO:0000313" key="1">
    <source>
        <dbReference type="EMBL" id="KAJ1084691.1"/>
    </source>
</evidence>
<proteinExistence type="predicted"/>
<keyword evidence="2" id="KW-1185">Reference proteome</keyword>
<dbReference type="EMBL" id="JANPWB010000016">
    <property type="protein sequence ID" value="KAJ1084691.1"/>
    <property type="molecule type" value="Genomic_DNA"/>
</dbReference>
<comment type="caution">
    <text evidence="1">The sequence shown here is derived from an EMBL/GenBank/DDBJ whole genome shotgun (WGS) entry which is preliminary data.</text>
</comment>
<accession>A0AAV7KZ32</accession>
<protein>
    <submittedName>
        <fullName evidence="1">Uncharacterized protein</fullName>
    </submittedName>
</protein>
<name>A0AAV7KZ32_PLEWA</name>